<dbReference type="EMBL" id="LAZR01015180">
    <property type="protein sequence ID" value="KKM14292.1"/>
    <property type="molecule type" value="Genomic_DNA"/>
</dbReference>
<dbReference type="AlphaFoldDB" id="A0A0F9HGK8"/>
<accession>A0A0F9HGK8</accession>
<proteinExistence type="predicted"/>
<comment type="caution">
    <text evidence="1">The sequence shown here is derived from an EMBL/GenBank/DDBJ whole genome shotgun (WGS) entry which is preliminary data.</text>
</comment>
<evidence type="ECO:0000313" key="1">
    <source>
        <dbReference type="EMBL" id="KKM14292.1"/>
    </source>
</evidence>
<name>A0A0F9HGK8_9ZZZZ</name>
<gene>
    <name evidence="1" type="ORF">LCGC14_1707590</name>
</gene>
<organism evidence="1">
    <name type="scientific">marine sediment metagenome</name>
    <dbReference type="NCBI Taxonomy" id="412755"/>
    <lineage>
        <taxon>unclassified sequences</taxon>
        <taxon>metagenomes</taxon>
        <taxon>ecological metagenomes</taxon>
    </lineage>
</organism>
<sequence length="95" mass="10447">MSKHTKGPWAINEFLVYAENGNGCTLATINSTSKGISDEEAQANARLIAAAPEMKNMLEDMAKRITNSEEWWMDDPNRGGFDLEAIEALLNKATS</sequence>
<protein>
    <submittedName>
        <fullName evidence="1">Uncharacterized protein</fullName>
    </submittedName>
</protein>
<reference evidence="1" key="1">
    <citation type="journal article" date="2015" name="Nature">
        <title>Complex archaea that bridge the gap between prokaryotes and eukaryotes.</title>
        <authorList>
            <person name="Spang A."/>
            <person name="Saw J.H."/>
            <person name="Jorgensen S.L."/>
            <person name="Zaremba-Niedzwiedzka K."/>
            <person name="Martijn J."/>
            <person name="Lind A.E."/>
            <person name="van Eijk R."/>
            <person name="Schleper C."/>
            <person name="Guy L."/>
            <person name="Ettema T.J."/>
        </authorList>
    </citation>
    <scope>NUCLEOTIDE SEQUENCE</scope>
</reference>